<dbReference type="GO" id="GO:0006104">
    <property type="term" value="P:succinyl-CoA metabolic process"/>
    <property type="evidence" value="ECO:0007669"/>
    <property type="project" value="TreeGrafter"/>
</dbReference>
<keyword evidence="1" id="KW-0547">Nucleotide-binding</keyword>
<dbReference type="EMBL" id="UASK01000010">
    <property type="protein sequence ID" value="SPX43011.1"/>
    <property type="molecule type" value="Genomic_DNA"/>
</dbReference>
<dbReference type="PANTHER" id="PTHR11815">
    <property type="entry name" value="SUCCINYL-COA SYNTHETASE BETA CHAIN"/>
    <property type="match status" value="1"/>
</dbReference>
<dbReference type="Proteomes" id="UP000249936">
    <property type="component" value="Unassembled WGS sequence"/>
</dbReference>
<dbReference type="GO" id="GO:0004775">
    <property type="term" value="F:succinate-CoA ligase (ADP-forming) activity"/>
    <property type="evidence" value="ECO:0007669"/>
    <property type="project" value="UniProtKB-EC"/>
</dbReference>
<dbReference type="AlphaFoldDB" id="A0A2X1PN77"/>
<evidence type="ECO:0000313" key="3">
    <source>
        <dbReference type="EMBL" id="SPX43011.1"/>
    </source>
</evidence>
<dbReference type="PANTHER" id="PTHR11815:SF10">
    <property type="entry name" value="SUCCINATE--COA LIGASE [GDP-FORMING] SUBUNIT BETA, MITOCHONDRIAL"/>
    <property type="match status" value="1"/>
</dbReference>
<name>A0A2X1PN77_HAEIF</name>
<dbReference type="GO" id="GO:0005829">
    <property type="term" value="C:cytosol"/>
    <property type="evidence" value="ECO:0007669"/>
    <property type="project" value="TreeGrafter"/>
</dbReference>
<dbReference type="Pfam" id="PF00549">
    <property type="entry name" value="Ligase_CoA"/>
    <property type="match status" value="1"/>
</dbReference>
<dbReference type="GO" id="GO:0000166">
    <property type="term" value="F:nucleotide binding"/>
    <property type="evidence" value="ECO:0007669"/>
    <property type="project" value="UniProtKB-KW"/>
</dbReference>
<dbReference type="InterPro" id="IPR016102">
    <property type="entry name" value="Succinyl-CoA_synth-like"/>
</dbReference>
<dbReference type="EC" id="6.2.1.5" evidence="3"/>
<organism evidence="3 4">
    <name type="scientific">Haemophilus influenzae</name>
    <dbReference type="NCBI Taxonomy" id="727"/>
    <lineage>
        <taxon>Bacteria</taxon>
        <taxon>Pseudomonadati</taxon>
        <taxon>Pseudomonadota</taxon>
        <taxon>Gammaproteobacteria</taxon>
        <taxon>Pasteurellales</taxon>
        <taxon>Pasteurellaceae</taxon>
        <taxon>Haemophilus</taxon>
    </lineage>
</organism>
<dbReference type="GO" id="GO:0006099">
    <property type="term" value="P:tricarboxylic acid cycle"/>
    <property type="evidence" value="ECO:0007669"/>
    <property type="project" value="TreeGrafter"/>
</dbReference>
<dbReference type="SUPFAM" id="SSF52210">
    <property type="entry name" value="Succinyl-CoA synthetase domains"/>
    <property type="match status" value="1"/>
</dbReference>
<dbReference type="InterPro" id="IPR005811">
    <property type="entry name" value="SUCC_ACL_C"/>
</dbReference>
<feature type="domain" description="ATP-citrate synthase/succinyl-CoA ligase C-terminal" evidence="2">
    <location>
        <begin position="1"/>
        <end position="73"/>
    </location>
</feature>
<gene>
    <name evidence="3" type="primary">sucC_3</name>
    <name evidence="3" type="ORF">NCTC11872_02662</name>
</gene>
<sequence length="80" mass="8355">MGTMDIVKLYGGKPANFLDVGGGATKERVAEAFKIILTDPSVKVILVNIFGGIVRCDLIAEGVIAAVNEVGRESACGLFD</sequence>
<evidence type="ECO:0000256" key="1">
    <source>
        <dbReference type="ARBA" id="ARBA00022741"/>
    </source>
</evidence>
<keyword evidence="3" id="KW-0436">Ligase</keyword>
<proteinExistence type="predicted"/>
<accession>A0A2X1PN77</accession>
<protein>
    <submittedName>
        <fullName evidence="3">Succinyl-CoA synthetase subunit beta</fullName>
        <ecNumber evidence="3">6.2.1.5</ecNumber>
    </submittedName>
</protein>
<evidence type="ECO:0000259" key="2">
    <source>
        <dbReference type="Pfam" id="PF00549"/>
    </source>
</evidence>
<dbReference type="GO" id="GO:0042709">
    <property type="term" value="C:succinate-CoA ligase complex"/>
    <property type="evidence" value="ECO:0007669"/>
    <property type="project" value="TreeGrafter"/>
</dbReference>
<reference evidence="3 4" key="1">
    <citation type="submission" date="2018-06" db="EMBL/GenBank/DDBJ databases">
        <authorList>
            <consortium name="Pathogen Informatics"/>
            <person name="Doyle S."/>
        </authorList>
    </citation>
    <scope>NUCLEOTIDE SEQUENCE [LARGE SCALE GENOMIC DNA]</scope>
    <source>
        <strain evidence="3 4">NCTC11872</strain>
    </source>
</reference>
<evidence type="ECO:0000313" key="4">
    <source>
        <dbReference type="Proteomes" id="UP000249936"/>
    </source>
</evidence>
<dbReference type="Gene3D" id="3.40.50.261">
    <property type="entry name" value="Succinyl-CoA synthetase domains"/>
    <property type="match status" value="1"/>
</dbReference>